<name>A0AAW2Z5Y6_9EUKA</name>
<accession>A0AAW2Z5Y6</accession>
<dbReference type="Proteomes" id="UP001431209">
    <property type="component" value="Unassembled WGS sequence"/>
</dbReference>
<dbReference type="AlphaFoldDB" id="A0AAW2Z5Y6"/>
<reference evidence="4 5" key="1">
    <citation type="submission" date="2024-03" db="EMBL/GenBank/DDBJ databases">
        <title>The Acrasis kona genome and developmental transcriptomes reveal deep origins of eukaryotic multicellular pathways.</title>
        <authorList>
            <person name="Sheikh S."/>
            <person name="Fu C.-J."/>
            <person name="Brown M.W."/>
            <person name="Baldauf S.L."/>
        </authorList>
    </citation>
    <scope>NUCLEOTIDE SEQUENCE [LARGE SCALE GENOMIC DNA]</scope>
    <source>
        <strain evidence="4 5">ATCC MYA-3509</strain>
    </source>
</reference>
<organism evidence="4 5">
    <name type="scientific">Acrasis kona</name>
    <dbReference type="NCBI Taxonomy" id="1008807"/>
    <lineage>
        <taxon>Eukaryota</taxon>
        <taxon>Discoba</taxon>
        <taxon>Heterolobosea</taxon>
        <taxon>Tetramitia</taxon>
        <taxon>Eutetramitia</taxon>
        <taxon>Acrasidae</taxon>
        <taxon>Acrasis</taxon>
    </lineage>
</organism>
<dbReference type="PROSITE" id="PS50076">
    <property type="entry name" value="DNAJ_2"/>
    <property type="match status" value="1"/>
</dbReference>
<feature type="chain" id="PRO_5043553958" evidence="2">
    <location>
        <begin position="23"/>
        <end position="160"/>
    </location>
</feature>
<feature type="signal peptide" evidence="2">
    <location>
        <begin position="1"/>
        <end position="22"/>
    </location>
</feature>
<dbReference type="PROSITE" id="PS51257">
    <property type="entry name" value="PROKAR_LIPOPROTEIN"/>
    <property type="match status" value="1"/>
</dbReference>
<dbReference type="CDD" id="cd06257">
    <property type="entry name" value="DnaJ"/>
    <property type="match status" value="1"/>
</dbReference>
<dbReference type="InterPro" id="IPR050817">
    <property type="entry name" value="DjlA_DnaK_co-chaperone"/>
</dbReference>
<evidence type="ECO:0000256" key="1">
    <source>
        <dbReference type="SAM" id="Phobius"/>
    </source>
</evidence>
<keyword evidence="1" id="KW-1133">Transmembrane helix</keyword>
<feature type="domain" description="J" evidence="3">
    <location>
        <begin position="25"/>
        <end position="91"/>
    </location>
</feature>
<dbReference type="PRINTS" id="PR00625">
    <property type="entry name" value="JDOMAIN"/>
</dbReference>
<evidence type="ECO:0000259" key="3">
    <source>
        <dbReference type="PROSITE" id="PS50076"/>
    </source>
</evidence>
<dbReference type="Gene3D" id="1.10.287.110">
    <property type="entry name" value="DnaJ domain"/>
    <property type="match status" value="1"/>
</dbReference>
<dbReference type="SMART" id="SM00271">
    <property type="entry name" value="DnaJ"/>
    <property type="match status" value="1"/>
</dbReference>
<dbReference type="SUPFAM" id="SSF46565">
    <property type="entry name" value="Chaperone J-domain"/>
    <property type="match status" value="1"/>
</dbReference>
<gene>
    <name evidence="4" type="ORF">AKO1_003631</name>
</gene>
<comment type="caution">
    <text evidence="4">The sequence shown here is derived from an EMBL/GenBank/DDBJ whole genome shotgun (WGS) entry which is preliminary data.</text>
</comment>
<feature type="transmembrane region" description="Helical" evidence="1">
    <location>
        <begin position="114"/>
        <end position="147"/>
    </location>
</feature>
<dbReference type="InterPro" id="IPR036869">
    <property type="entry name" value="J_dom_sf"/>
</dbReference>
<keyword evidence="1" id="KW-0812">Transmembrane</keyword>
<keyword evidence="5" id="KW-1185">Reference proteome</keyword>
<keyword evidence="2" id="KW-0732">Signal</keyword>
<dbReference type="Pfam" id="PF00226">
    <property type="entry name" value="DnaJ"/>
    <property type="match status" value="1"/>
</dbReference>
<dbReference type="EMBL" id="JAOPGA020001075">
    <property type="protein sequence ID" value="KAL0484840.1"/>
    <property type="molecule type" value="Genomic_DNA"/>
</dbReference>
<dbReference type="PANTHER" id="PTHR24074">
    <property type="entry name" value="CO-CHAPERONE PROTEIN DJLA"/>
    <property type="match status" value="1"/>
</dbReference>
<evidence type="ECO:0000313" key="4">
    <source>
        <dbReference type="EMBL" id="KAL0484840.1"/>
    </source>
</evidence>
<dbReference type="InterPro" id="IPR001623">
    <property type="entry name" value="DnaJ_domain"/>
</dbReference>
<evidence type="ECO:0000313" key="5">
    <source>
        <dbReference type="Proteomes" id="UP001431209"/>
    </source>
</evidence>
<sequence length="160" mass="18278">MLAKVVVLFLLISTLLLVGCEAKENYYDILGVNQDATLSEIKKAYRRLSKIHHPDRNVGNAEESIHNMSRINNAYEVLSDENKRKAYDSSHIFTEFMDMDDETTKLVVDFMVNIGVAIIIQTVIIIVLSIVCFCLSLIVCLQCCGCCRWCDRRVKKEKIQ</sequence>
<protein>
    <submittedName>
        <fullName evidence="4">Chaperone protein dnaJ</fullName>
    </submittedName>
</protein>
<keyword evidence="1" id="KW-0472">Membrane</keyword>
<proteinExistence type="predicted"/>
<evidence type="ECO:0000256" key="2">
    <source>
        <dbReference type="SAM" id="SignalP"/>
    </source>
</evidence>